<name>A0A846QT96_9BACT</name>
<dbReference type="SUPFAM" id="SSF50447">
    <property type="entry name" value="Translation proteins"/>
    <property type="match status" value="1"/>
</dbReference>
<dbReference type="Gene3D" id="3.40.50.300">
    <property type="entry name" value="P-loop containing nucleotide triphosphate hydrolases"/>
    <property type="match status" value="1"/>
</dbReference>
<sequence>MSAANRNAQSRPLAAVVVGDVDHGKSTLIGRLLYDTGSLDSERMSDLESSIGAGGPDFARVMDALAEERRDRITVDTAQTFFSSAVRDYVLIDVPGHREFIRNMVTGATKADLAVAIVDVERGMGDQTMRHLAILNMIGVQRWVVVVNKMDLPGQGEKTFETVAASVRALAKRLGSEVAALIPVSAVRGDNVVHPSSDVNWYRGPSLLAALDAESVPGERRGTACMPVQDSYDMDGTPVRVGRMLSGSVTAGTRLRVEPGGGEVEVAHVVRFPEGVVERAEPGESVGLVLAGDASIRRGDVLADAPLRVESSVRVRMASLCEKPLRIGETFTMRIGHQEMECTLGELTRRVVFGGEIMVVDENPGRAVFFGDIVVGNMMARNPVAFLPFAQCPELGRLVLERGGEAVAVGVVE</sequence>
<dbReference type="SUPFAM" id="SSF50465">
    <property type="entry name" value="EF-Tu/eEF-1alpha/eIF2-gamma C-terminal domain"/>
    <property type="match status" value="1"/>
</dbReference>
<keyword evidence="2" id="KW-0342">GTP-binding</keyword>
<dbReference type="Proteomes" id="UP000580856">
    <property type="component" value="Unassembled WGS sequence"/>
</dbReference>
<dbReference type="InterPro" id="IPR054696">
    <property type="entry name" value="GTP-eEF1A_C"/>
</dbReference>
<evidence type="ECO:0000313" key="5">
    <source>
        <dbReference type="Proteomes" id="UP000580856"/>
    </source>
</evidence>
<dbReference type="Pfam" id="PF00009">
    <property type="entry name" value="GTP_EFTU"/>
    <property type="match status" value="1"/>
</dbReference>
<dbReference type="GO" id="GO:0003924">
    <property type="term" value="F:GTPase activity"/>
    <property type="evidence" value="ECO:0007669"/>
    <property type="project" value="InterPro"/>
</dbReference>
<dbReference type="SUPFAM" id="SSF52540">
    <property type="entry name" value="P-loop containing nucleoside triphosphate hydrolases"/>
    <property type="match status" value="1"/>
</dbReference>
<keyword evidence="1" id="KW-0547">Nucleotide-binding</keyword>
<proteinExistence type="predicted"/>
<dbReference type="EMBL" id="JAATJA010000002">
    <property type="protein sequence ID" value="NJB68685.1"/>
    <property type="molecule type" value="Genomic_DNA"/>
</dbReference>
<dbReference type="RefSeq" id="WP_167941731.1">
    <property type="nucleotide sequence ID" value="NZ_JAATJA010000002.1"/>
</dbReference>
<evidence type="ECO:0000256" key="1">
    <source>
        <dbReference type="ARBA" id="ARBA00022741"/>
    </source>
</evidence>
<protein>
    <submittedName>
        <fullName evidence="4">Small GTP-binding protein</fullName>
    </submittedName>
</protein>
<accession>A0A846QT96</accession>
<gene>
    <name evidence="4" type="ORF">GGQ74_002358</name>
</gene>
<dbReference type="PRINTS" id="PR00315">
    <property type="entry name" value="ELONGATNFCT"/>
</dbReference>
<dbReference type="AlphaFoldDB" id="A0A846QT96"/>
<evidence type="ECO:0000259" key="3">
    <source>
        <dbReference type="PROSITE" id="PS51722"/>
    </source>
</evidence>
<dbReference type="GO" id="GO:0005525">
    <property type="term" value="F:GTP binding"/>
    <property type="evidence" value="ECO:0007669"/>
    <property type="project" value="UniProtKB-KW"/>
</dbReference>
<dbReference type="PANTHER" id="PTHR23115">
    <property type="entry name" value="TRANSLATION FACTOR"/>
    <property type="match status" value="1"/>
</dbReference>
<dbReference type="InterPro" id="IPR005225">
    <property type="entry name" value="Small_GTP-bd"/>
</dbReference>
<evidence type="ECO:0000313" key="4">
    <source>
        <dbReference type="EMBL" id="NJB68685.1"/>
    </source>
</evidence>
<evidence type="ECO:0000256" key="2">
    <source>
        <dbReference type="ARBA" id="ARBA00023134"/>
    </source>
</evidence>
<dbReference type="InterPro" id="IPR009000">
    <property type="entry name" value="Transl_B-barrel_sf"/>
</dbReference>
<dbReference type="InterPro" id="IPR009001">
    <property type="entry name" value="Transl_elong_EF1A/Init_IF2_C"/>
</dbReference>
<dbReference type="PROSITE" id="PS51722">
    <property type="entry name" value="G_TR_2"/>
    <property type="match status" value="1"/>
</dbReference>
<comment type="caution">
    <text evidence="4">The sequence shown here is derived from an EMBL/GenBank/DDBJ whole genome shotgun (WGS) entry which is preliminary data.</text>
</comment>
<keyword evidence="5" id="KW-1185">Reference proteome</keyword>
<dbReference type="Pfam" id="PF22594">
    <property type="entry name" value="GTP-eEF1A_C"/>
    <property type="match status" value="1"/>
</dbReference>
<dbReference type="NCBIfam" id="TIGR00231">
    <property type="entry name" value="small_GTP"/>
    <property type="match status" value="1"/>
</dbReference>
<organism evidence="4 5">
    <name type="scientific">Desulfobaculum xiamenense</name>
    <dbReference type="NCBI Taxonomy" id="995050"/>
    <lineage>
        <taxon>Bacteria</taxon>
        <taxon>Pseudomonadati</taxon>
        <taxon>Thermodesulfobacteriota</taxon>
        <taxon>Desulfovibrionia</taxon>
        <taxon>Desulfovibrionales</taxon>
        <taxon>Desulfovibrionaceae</taxon>
        <taxon>Desulfobaculum</taxon>
    </lineage>
</organism>
<dbReference type="InterPro" id="IPR000795">
    <property type="entry name" value="T_Tr_GTP-bd_dom"/>
</dbReference>
<reference evidence="4 5" key="1">
    <citation type="submission" date="2020-03" db="EMBL/GenBank/DDBJ databases">
        <title>Genomic Encyclopedia of Type Strains, Phase IV (KMG-IV): sequencing the most valuable type-strain genomes for metagenomic binning, comparative biology and taxonomic classification.</title>
        <authorList>
            <person name="Goeker M."/>
        </authorList>
    </citation>
    <scope>NUCLEOTIDE SEQUENCE [LARGE SCALE GENOMIC DNA]</scope>
    <source>
        <strain evidence="4 5">DSM 24233</strain>
    </source>
</reference>
<feature type="domain" description="Tr-type G" evidence="3">
    <location>
        <begin position="10"/>
        <end position="219"/>
    </location>
</feature>
<dbReference type="InterPro" id="IPR050100">
    <property type="entry name" value="TRAFAC_GTPase_members"/>
</dbReference>
<dbReference type="Gene3D" id="2.40.30.10">
    <property type="entry name" value="Translation factors"/>
    <property type="match status" value="2"/>
</dbReference>
<dbReference type="InterPro" id="IPR027417">
    <property type="entry name" value="P-loop_NTPase"/>
</dbReference>